<dbReference type="InterPro" id="IPR004556">
    <property type="entry name" value="HemK-like"/>
</dbReference>
<keyword evidence="2" id="KW-0808">Transferase</keyword>
<dbReference type="InterPro" id="IPR029063">
    <property type="entry name" value="SAM-dependent_MTases_sf"/>
</dbReference>
<dbReference type="NCBIfam" id="TIGR00536">
    <property type="entry name" value="hemK_fam"/>
    <property type="match status" value="1"/>
</dbReference>
<organism evidence="4 5">
    <name type="scientific">Cristinia sonorae</name>
    <dbReference type="NCBI Taxonomy" id="1940300"/>
    <lineage>
        <taxon>Eukaryota</taxon>
        <taxon>Fungi</taxon>
        <taxon>Dikarya</taxon>
        <taxon>Basidiomycota</taxon>
        <taxon>Agaricomycotina</taxon>
        <taxon>Agaricomycetes</taxon>
        <taxon>Agaricomycetidae</taxon>
        <taxon>Agaricales</taxon>
        <taxon>Pleurotineae</taxon>
        <taxon>Stephanosporaceae</taxon>
        <taxon>Cristinia</taxon>
    </lineage>
</organism>
<proteinExistence type="predicted"/>
<dbReference type="Proteomes" id="UP000813824">
    <property type="component" value="Unassembled WGS sequence"/>
</dbReference>
<comment type="caution">
    <text evidence="4">The sequence shown here is derived from an EMBL/GenBank/DDBJ whole genome shotgun (WGS) entry which is preliminary data.</text>
</comment>
<keyword evidence="1 4" id="KW-0489">Methyltransferase</keyword>
<evidence type="ECO:0000313" key="5">
    <source>
        <dbReference type="Proteomes" id="UP000813824"/>
    </source>
</evidence>
<evidence type="ECO:0000313" key="4">
    <source>
        <dbReference type="EMBL" id="KAH8093941.1"/>
    </source>
</evidence>
<dbReference type="Gene3D" id="3.40.50.150">
    <property type="entry name" value="Vaccinia Virus protein VP39"/>
    <property type="match status" value="1"/>
</dbReference>
<dbReference type="GO" id="GO:0008276">
    <property type="term" value="F:protein methyltransferase activity"/>
    <property type="evidence" value="ECO:0007669"/>
    <property type="project" value="InterPro"/>
</dbReference>
<dbReference type="SUPFAM" id="SSF53335">
    <property type="entry name" value="S-adenosyl-L-methionine-dependent methyltransferases"/>
    <property type="match status" value="1"/>
</dbReference>
<keyword evidence="3" id="KW-0949">S-adenosyl-L-methionine</keyword>
<dbReference type="GO" id="GO:0005739">
    <property type="term" value="C:mitochondrion"/>
    <property type="evidence" value="ECO:0007669"/>
    <property type="project" value="TreeGrafter"/>
</dbReference>
<dbReference type="InterPro" id="IPR050320">
    <property type="entry name" value="N5-glutamine_MTase"/>
</dbReference>
<dbReference type="AlphaFoldDB" id="A0A8K0ULA5"/>
<dbReference type="PANTHER" id="PTHR18895:SF74">
    <property type="entry name" value="MTRF1L RELEASE FACTOR GLUTAMINE METHYLTRANSFERASE"/>
    <property type="match status" value="1"/>
</dbReference>
<keyword evidence="5" id="KW-1185">Reference proteome</keyword>
<dbReference type="EMBL" id="JAEVFJ010000027">
    <property type="protein sequence ID" value="KAH8093941.1"/>
    <property type="molecule type" value="Genomic_DNA"/>
</dbReference>
<dbReference type="GO" id="GO:0032259">
    <property type="term" value="P:methylation"/>
    <property type="evidence" value="ECO:0007669"/>
    <property type="project" value="UniProtKB-KW"/>
</dbReference>
<protein>
    <submittedName>
        <fullName evidence="4">S-adenosyl-L-methionine-dependent methyltransferase</fullName>
    </submittedName>
</protein>
<sequence>MPRNLPRELLAKLSRHLGQESASIELRWLKQSAQDDVHLHSMVSRRISGEPLQYILGTQPFGPLNLRVRAPVLIPRPETEDWTLRLAELIRPTPQNPVSLLDLCTGSGCIPILLCHLWPEGSVHATGVDIAVEAIELAAENSRLCGVDNPTGRKNTFTPLMANVRDPGFIHLAALKPPFHVITSNPPYISAADYEALSPSVRDFEDPRALLGDPEPTDSGDGLTFYHEIAKVASSNGFLADDGVIAVEVGIGQAEEVAKILTRRIGLRSTAIWNDPWGIQRVVVGRR</sequence>
<evidence type="ECO:0000256" key="2">
    <source>
        <dbReference type="ARBA" id="ARBA00022679"/>
    </source>
</evidence>
<evidence type="ECO:0000256" key="1">
    <source>
        <dbReference type="ARBA" id="ARBA00022603"/>
    </source>
</evidence>
<reference evidence="4" key="1">
    <citation type="journal article" date="2021" name="New Phytol.">
        <title>Evolutionary innovations through gain and loss of genes in the ectomycorrhizal Boletales.</title>
        <authorList>
            <person name="Wu G."/>
            <person name="Miyauchi S."/>
            <person name="Morin E."/>
            <person name="Kuo A."/>
            <person name="Drula E."/>
            <person name="Varga T."/>
            <person name="Kohler A."/>
            <person name="Feng B."/>
            <person name="Cao Y."/>
            <person name="Lipzen A."/>
            <person name="Daum C."/>
            <person name="Hundley H."/>
            <person name="Pangilinan J."/>
            <person name="Johnson J."/>
            <person name="Barry K."/>
            <person name="LaButti K."/>
            <person name="Ng V."/>
            <person name="Ahrendt S."/>
            <person name="Min B."/>
            <person name="Choi I.G."/>
            <person name="Park H."/>
            <person name="Plett J.M."/>
            <person name="Magnuson J."/>
            <person name="Spatafora J.W."/>
            <person name="Nagy L.G."/>
            <person name="Henrissat B."/>
            <person name="Grigoriev I.V."/>
            <person name="Yang Z.L."/>
            <person name="Xu J."/>
            <person name="Martin F.M."/>
        </authorList>
    </citation>
    <scope>NUCLEOTIDE SEQUENCE</scope>
    <source>
        <strain evidence="4">KKN 215</strain>
    </source>
</reference>
<gene>
    <name evidence="4" type="ORF">BXZ70DRAFT_1066574</name>
</gene>
<dbReference type="PANTHER" id="PTHR18895">
    <property type="entry name" value="HEMK METHYLTRANSFERASE"/>
    <property type="match status" value="1"/>
</dbReference>
<dbReference type="Gene3D" id="1.10.8.10">
    <property type="entry name" value="DNA helicase RuvA subunit, C-terminal domain"/>
    <property type="match status" value="1"/>
</dbReference>
<dbReference type="CDD" id="cd02440">
    <property type="entry name" value="AdoMet_MTases"/>
    <property type="match status" value="1"/>
</dbReference>
<evidence type="ECO:0000256" key="3">
    <source>
        <dbReference type="ARBA" id="ARBA00022691"/>
    </source>
</evidence>
<accession>A0A8K0ULA5</accession>
<name>A0A8K0ULA5_9AGAR</name>
<dbReference type="OrthoDB" id="269872at2759"/>